<dbReference type="InterPro" id="IPR001789">
    <property type="entry name" value="Sig_transdc_resp-reg_receiver"/>
</dbReference>
<keyword evidence="1 2" id="KW-0597">Phosphoprotein</keyword>
<evidence type="ECO:0000256" key="1">
    <source>
        <dbReference type="ARBA" id="ARBA00022553"/>
    </source>
</evidence>
<dbReference type="InterPro" id="IPR011006">
    <property type="entry name" value="CheY-like_superfamily"/>
</dbReference>
<feature type="domain" description="Response regulatory" evidence="3">
    <location>
        <begin position="8"/>
        <end position="122"/>
    </location>
</feature>
<comment type="caution">
    <text evidence="4">The sequence shown here is derived from an EMBL/GenBank/DDBJ whole genome shotgun (WGS) entry which is preliminary data.</text>
</comment>
<proteinExistence type="predicted"/>
<dbReference type="InterPro" id="IPR050595">
    <property type="entry name" value="Bact_response_regulator"/>
</dbReference>
<dbReference type="Pfam" id="PF00072">
    <property type="entry name" value="Response_reg"/>
    <property type="match status" value="1"/>
</dbReference>
<dbReference type="PANTHER" id="PTHR44591:SF3">
    <property type="entry name" value="RESPONSE REGULATORY DOMAIN-CONTAINING PROTEIN"/>
    <property type="match status" value="1"/>
</dbReference>
<dbReference type="PANTHER" id="PTHR44591">
    <property type="entry name" value="STRESS RESPONSE REGULATOR PROTEIN 1"/>
    <property type="match status" value="1"/>
</dbReference>
<keyword evidence="5" id="KW-1185">Reference proteome</keyword>
<dbReference type="EMBL" id="BAABIP010000007">
    <property type="protein sequence ID" value="GAA4763328.1"/>
    <property type="molecule type" value="Genomic_DNA"/>
</dbReference>
<gene>
    <name evidence="4" type="ORF">GCM10023230_10980</name>
</gene>
<dbReference type="Proteomes" id="UP001500141">
    <property type="component" value="Unassembled WGS sequence"/>
</dbReference>
<name>A0ABP8ZQL2_9FLAO</name>
<dbReference type="CDD" id="cd00156">
    <property type="entry name" value="REC"/>
    <property type="match status" value="1"/>
</dbReference>
<evidence type="ECO:0000313" key="4">
    <source>
        <dbReference type="EMBL" id="GAA4763328.1"/>
    </source>
</evidence>
<evidence type="ECO:0000313" key="5">
    <source>
        <dbReference type="Proteomes" id="UP001500141"/>
    </source>
</evidence>
<reference evidence="5" key="1">
    <citation type="journal article" date="2019" name="Int. J. Syst. Evol. Microbiol.">
        <title>The Global Catalogue of Microorganisms (GCM) 10K type strain sequencing project: providing services to taxonomists for standard genome sequencing and annotation.</title>
        <authorList>
            <consortium name="The Broad Institute Genomics Platform"/>
            <consortium name="The Broad Institute Genome Sequencing Center for Infectious Disease"/>
            <person name="Wu L."/>
            <person name="Ma J."/>
        </authorList>
    </citation>
    <scope>NUCLEOTIDE SEQUENCE [LARGE SCALE GENOMIC DNA]</scope>
    <source>
        <strain evidence="5">JCM 18198</strain>
    </source>
</reference>
<sequence length="156" mass="18194">MERQNKLKLFIVDDDNFCSSVFQQYLNNINFTNIQCFTNDNDCIDNLDQNPDIIFLDHNMEDLASFEVLKKIKRHNPNIYVIIVSGQENITTAINALKYGAFDYMVKDSNICEKMSKVIEVILKIKEELEKSNPTTIQKLLSFTFTTFTITSWFNL</sequence>
<dbReference type="SMART" id="SM00448">
    <property type="entry name" value="REC"/>
    <property type="match status" value="1"/>
</dbReference>
<dbReference type="SUPFAM" id="SSF52172">
    <property type="entry name" value="CheY-like"/>
    <property type="match status" value="1"/>
</dbReference>
<evidence type="ECO:0000256" key="2">
    <source>
        <dbReference type="PROSITE-ProRule" id="PRU00169"/>
    </source>
</evidence>
<dbReference type="PROSITE" id="PS50110">
    <property type="entry name" value="RESPONSE_REGULATORY"/>
    <property type="match status" value="1"/>
</dbReference>
<dbReference type="RefSeq" id="WP_264543742.1">
    <property type="nucleotide sequence ID" value="NZ_BAABIP010000007.1"/>
</dbReference>
<organism evidence="4 5">
    <name type="scientific">Flavobacterium hankyongi</name>
    <dbReference type="NCBI Taxonomy" id="1176532"/>
    <lineage>
        <taxon>Bacteria</taxon>
        <taxon>Pseudomonadati</taxon>
        <taxon>Bacteroidota</taxon>
        <taxon>Flavobacteriia</taxon>
        <taxon>Flavobacteriales</taxon>
        <taxon>Flavobacteriaceae</taxon>
        <taxon>Flavobacterium</taxon>
    </lineage>
</organism>
<protein>
    <submittedName>
        <fullName evidence="4">Response regulator</fullName>
    </submittedName>
</protein>
<evidence type="ECO:0000259" key="3">
    <source>
        <dbReference type="PROSITE" id="PS50110"/>
    </source>
</evidence>
<dbReference type="Gene3D" id="3.40.50.2300">
    <property type="match status" value="1"/>
</dbReference>
<accession>A0ABP8ZQL2</accession>
<feature type="modified residue" description="4-aspartylphosphate" evidence="2">
    <location>
        <position position="57"/>
    </location>
</feature>